<evidence type="ECO:0000313" key="1">
    <source>
        <dbReference type="EMBL" id="MBA4645635.1"/>
    </source>
</evidence>
<reference evidence="1" key="2">
    <citation type="submission" date="2020-07" db="EMBL/GenBank/DDBJ databases">
        <authorList>
            <person name="Vera ALvarez R."/>
            <person name="Arias-Moreno D.M."/>
            <person name="Jimenez-Jacinto V."/>
            <person name="Jimenez-Bremont J.F."/>
            <person name="Swaminathan K."/>
            <person name="Moose S.P."/>
            <person name="Guerrero-Gonzalez M.L."/>
            <person name="Marino-Ramirez L."/>
            <person name="Landsman D."/>
            <person name="Rodriguez-Kessler M."/>
            <person name="Delgado-Sanchez P."/>
        </authorList>
    </citation>
    <scope>NUCLEOTIDE SEQUENCE</scope>
    <source>
        <tissue evidence="1">Cladode</tissue>
    </source>
</reference>
<name>A0A7C8ZMW0_OPUST</name>
<organism evidence="1">
    <name type="scientific">Opuntia streptacantha</name>
    <name type="common">Prickly pear cactus</name>
    <name type="synonym">Opuntia cardona</name>
    <dbReference type="NCBI Taxonomy" id="393608"/>
    <lineage>
        <taxon>Eukaryota</taxon>
        <taxon>Viridiplantae</taxon>
        <taxon>Streptophyta</taxon>
        <taxon>Embryophyta</taxon>
        <taxon>Tracheophyta</taxon>
        <taxon>Spermatophyta</taxon>
        <taxon>Magnoliopsida</taxon>
        <taxon>eudicotyledons</taxon>
        <taxon>Gunneridae</taxon>
        <taxon>Pentapetalae</taxon>
        <taxon>Caryophyllales</taxon>
        <taxon>Cactineae</taxon>
        <taxon>Cactaceae</taxon>
        <taxon>Opuntioideae</taxon>
        <taxon>Opuntia</taxon>
    </lineage>
</organism>
<proteinExistence type="predicted"/>
<sequence>MHVDHGLNIFSVHHPLMWIFSYGTYSPLLGSAVSGDPTVGCYYCLTCYHYSSLLHCLYWANWADRVGSEARVLAQDRCCPGLYLPLPPLACCYYQAWLNQAIGTASWCHPLFGYEGF</sequence>
<protein>
    <submittedName>
        <fullName evidence="1">Uncharacterized protein</fullName>
    </submittedName>
</protein>
<reference evidence="1" key="1">
    <citation type="journal article" date="2013" name="J. Plant Res.">
        <title>Effect of fungi and light on seed germination of three Opuntia species from semiarid lands of central Mexico.</title>
        <authorList>
            <person name="Delgado-Sanchez P."/>
            <person name="Jimenez-Bremont J.F."/>
            <person name="Guerrero-Gonzalez Mde L."/>
            <person name="Flores J."/>
        </authorList>
    </citation>
    <scope>NUCLEOTIDE SEQUENCE</scope>
    <source>
        <tissue evidence="1">Cladode</tissue>
    </source>
</reference>
<accession>A0A7C8ZMW0</accession>
<dbReference type="AlphaFoldDB" id="A0A7C8ZMW0"/>
<dbReference type="EMBL" id="GISG01143089">
    <property type="protein sequence ID" value="MBA4645635.1"/>
    <property type="molecule type" value="Transcribed_RNA"/>
</dbReference>